<proteinExistence type="predicted"/>
<keyword evidence="2" id="KW-0812">Transmembrane</keyword>
<feature type="transmembrane region" description="Helical" evidence="2">
    <location>
        <begin position="252"/>
        <end position="273"/>
    </location>
</feature>
<dbReference type="STRING" id="2017.SAMN05444320_101737"/>
<feature type="domain" description="CAAX prenyl protease 2/Lysostaphin resistance protein A-like" evidence="3">
    <location>
        <begin position="173"/>
        <end position="264"/>
    </location>
</feature>
<protein>
    <recommendedName>
        <fullName evidence="3">CAAX prenyl protease 2/Lysostaphin resistance protein A-like domain-containing protein</fullName>
    </recommendedName>
</protein>
<gene>
    <name evidence="4" type="ORF">SAMN05444320_101737</name>
</gene>
<keyword evidence="2" id="KW-1133">Transmembrane helix</keyword>
<feature type="transmembrane region" description="Helical" evidence="2">
    <location>
        <begin position="223"/>
        <end position="246"/>
    </location>
</feature>
<evidence type="ECO:0000256" key="1">
    <source>
        <dbReference type="SAM" id="MobiDB-lite"/>
    </source>
</evidence>
<feature type="transmembrane region" description="Helical" evidence="2">
    <location>
        <begin position="134"/>
        <end position="153"/>
    </location>
</feature>
<organism evidence="4 5">
    <name type="scientific">Streptoalloteichus hindustanus</name>
    <dbReference type="NCBI Taxonomy" id="2017"/>
    <lineage>
        <taxon>Bacteria</taxon>
        <taxon>Bacillati</taxon>
        <taxon>Actinomycetota</taxon>
        <taxon>Actinomycetes</taxon>
        <taxon>Pseudonocardiales</taxon>
        <taxon>Pseudonocardiaceae</taxon>
        <taxon>Streptoalloteichus</taxon>
    </lineage>
</organism>
<evidence type="ECO:0000256" key="2">
    <source>
        <dbReference type="SAM" id="Phobius"/>
    </source>
</evidence>
<dbReference type="GO" id="GO:0080120">
    <property type="term" value="P:CAAX-box protein maturation"/>
    <property type="evidence" value="ECO:0007669"/>
    <property type="project" value="UniProtKB-ARBA"/>
</dbReference>
<keyword evidence="2" id="KW-0472">Membrane</keyword>
<evidence type="ECO:0000313" key="4">
    <source>
        <dbReference type="EMBL" id="SHE67116.1"/>
    </source>
</evidence>
<dbReference type="InterPro" id="IPR003675">
    <property type="entry name" value="Rce1/LyrA-like_dom"/>
</dbReference>
<evidence type="ECO:0000259" key="3">
    <source>
        <dbReference type="Pfam" id="PF02517"/>
    </source>
</evidence>
<accession>A0A1M4VDS8</accession>
<evidence type="ECO:0000313" key="5">
    <source>
        <dbReference type="Proteomes" id="UP000184501"/>
    </source>
</evidence>
<dbReference type="GO" id="GO:0004175">
    <property type="term" value="F:endopeptidase activity"/>
    <property type="evidence" value="ECO:0007669"/>
    <property type="project" value="UniProtKB-ARBA"/>
</dbReference>
<feature type="transmembrane region" description="Helical" evidence="2">
    <location>
        <begin position="92"/>
        <end position="114"/>
    </location>
</feature>
<keyword evidence="5" id="KW-1185">Reference proteome</keyword>
<sequence length="281" mass="30168">MPAGVSGSAERPPSGPSRPGFTYSAEVLSEQVTPTERRAIRIELALVFGATLGLSGLRSLLSLLDSLLRPEPLNQQSVAINAPRAALTLLDLAYQLTSVLQLAVWGGLGAYLLWRAGVALRQVGLDRTRPGRDALTGVGLAALIGLPGLAFYLGTRALGLNLTVMPSTLDSTWWRPVVLTLSALANAWAEEVLVVGFLVTRLRRLGWSENKSLLASALLRGSYHLYQGFGGFVGNVIMGLVYGRVWQRTNRLWALVIGHTVIDVVAFVGYAALRGTVSWIP</sequence>
<reference evidence="4 5" key="1">
    <citation type="submission" date="2016-11" db="EMBL/GenBank/DDBJ databases">
        <authorList>
            <person name="Jaros S."/>
            <person name="Januszkiewicz K."/>
            <person name="Wedrychowicz H."/>
        </authorList>
    </citation>
    <scope>NUCLEOTIDE SEQUENCE [LARGE SCALE GENOMIC DNA]</scope>
    <source>
        <strain evidence="4 5">DSM 44523</strain>
    </source>
</reference>
<dbReference type="Proteomes" id="UP000184501">
    <property type="component" value="Unassembled WGS sequence"/>
</dbReference>
<dbReference type="AlphaFoldDB" id="A0A1M4VDS8"/>
<feature type="region of interest" description="Disordered" evidence="1">
    <location>
        <begin position="1"/>
        <end position="22"/>
    </location>
</feature>
<dbReference type="Pfam" id="PF02517">
    <property type="entry name" value="Rce1-like"/>
    <property type="match status" value="1"/>
</dbReference>
<dbReference type="EMBL" id="FQVN01000001">
    <property type="protein sequence ID" value="SHE67116.1"/>
    <property type="molecule type" value="Genomic_DNA"/>
</dbReference>
<name>A0A1M4VDS8_STRHI</name>